<evidence type="ECO:0000313" key="1">
    <source>
        <dbReference type="EMBL" id="SDF46662.1"/>
    </source>
</evidence>
<dbReference type="InterPro" id="IPR053842">
    <property type="entry name" value="NikA-like"/>
</dbReference>
<dbReference type="OrthoDB" id="950459at2"/>
<name>A0A1G7LAS6_9SPHI</name>
<dbReference type="STRING" id="1391627.SAMN05216464_118103"/>
<protein>
    <recommendedName>
        <fullName evidence="3">Mobilisation protein (MobC)</fullName>
    </recommendedName>
</protein>
<reference evidence="1 2" key="1">
    <citation type="submission" date="2016-10" db="EMBL/GenBank/DDBJ databases">
        <authorList>
            <person name="de Groot N.N."/>
        </authorList>
    </citation>
    <scope>NUCLEOTIDE SEQUENCE [LARGE SCALE GENOMIC DNA]</scope>
    <source>
        <strain evidence="1 2">47C3B</strain>
    </source>
</reference>
<keyword evidence="2" id="KW-1185">Reference proteome</keyword>
<dbReference type="Pfam" id="PF21983">
    <property type="entry name" value="NikA-like"/>
    <property type="match status" value="1"/>
</dbReference>
<evidence type="ECO:0008006" key="3">
    <source>
        <dbReference type="Google" id="ProtNLM"/>
    </source>
</evidence>
<dbReference type="AlphaFoldDB" id="A0A1G7LAS6"/>
<evidence type="ECO:0000313" key="2">
    <source>
        <dbReference type="Proteomes" id="UP000199072"/>
    </source>
</evidence>
<sequence>MEQENENRSRIIGLRLTASEYGEVEKKWKKSNCRKLSDYVRRLLFGRPMVSSYRNRSMDEAMAELMLLRKELNAIGVNFNQAVHRLHTLDHLPQMQAWLTAFERDKSVLFGKMDEVVLSVEKMAALWLQ</sequence>
<proteinExistence type="predicted"/>
<dbReference type="Proteomes" id="UP000199072">
    <property type="component" value="Unassembled WGS sequence"/>
</dbReference>
<organism evidence="1 2">
    <name type="scientific">Mucilaginibacter pineti</name>
    <dbReference type="NCBI Taxonomy" id="1391627"/>
    <lineage>
        <taxon>Bacteria</taxon>
        <taxon>Pseudomonadati</taxon>
        <taxon>Bacteroidota</taxon>
        <taxon>Sphingobacteriia</taxon>
        <taxon>Sphingobacteriales</taxon>
        <taxon>Sphingobacteriaceae</taxon>
        <taxon>Mucilaginibacter</taxon>
    </lineage>
</organism>
<gene>
    <name evidence="1" type="ORF">SAMN05216464_118103</name>
</gene>
<accession>A0A1G7LAS6</accession>
<dbReference type="RefSeq" id="WP_091155633.1">
    <property type="nucleotide sequence ID" value="NZ_FNAI01000018.1"/>
</dbReference>
<dbReference type="EMBL" id="FNAI01000018">
    <property type="protein sequence ID" value="SDF46662.1"/>
    <property type="molecule type" value="Genomic_DNA"/>
</dbReference>